<keyword evidence="2 6" id="KW-0349">Heme</keyword>
<evidence type="ECO:0000313" key="8">
    <source>
        <dbReference type="EMBL" id="USF86564.1"/>
    </source>
</evidence>
<dbReference type="PRINTS" id="PR00605">
    <property type="entry name" value="CYTCHROMECIC"/>
</dbReference>
<dbReference type="SUPFAM" id="SSF46626">
    <property type="entry name" value="Cytochrome c"/>
    <property type="match status" value="1"/>
</dbReference>
<dbReference type="KEGG" id="eps:L0Y14_10475"/>
<dbReference type="Pfam" id="PF13442">
    <property type="entry name" value="Cytochrome_CBB3"/>
    <property type="match status" value="1"/>
</dbReference>
<accession>A0A9J6ZUT9</accession>
<keyword evidence="9" id="KW-1185">Reference proteome</keyword>
<evidence type="ECO:0000256" key="6">
    <source>
        <dbReference type="PROSITE-ProRule" id="PRU00433"/>
    </source>
</evidence>
<dbReference type="InterPro" id="IPR008168">
    <property type="entry name" value="Cyt_C_IC"/>
</dbReference>
<dbReference type="PROSITE" id="PS51007">
    <property type="entry name" value="CYTC"/>
    <property type="match status" value="1"/>
</dbReference>
<keyword evidence="3 6" id="KW-0479">Metal-binding</keyword>
<evidence type="ECO:0000256" key="3">
    <source>
        <dbReference type="ARBA" id="ARBA00022723"/>
    </source>
</evidence>
<evidence type="ECO:0000256" key="5">
    <source>
        <dbReference type="ARBA" id="ARBA00023004"/>
    </source>
</evidence>
<keyword evidence="4" id="KW-0249">Electron transport</keyword>
<reference evidence="8" key="1">
    <citation type="journal article" date="2022" name="Mol. Ecol. Resour.">
        <title>The complete and closed genome of the facultative generalist Candidatus Endoriftia persephone from deep-sea hydrothermal vents.</title>
        <authorList>
            <person name="de Oliveira A.L."/>
            <person name="Srivastava A."/>
            <person name="Espada-Hinojosa S."/>
            <person name="Bright M."/>
        </authorList>
    </citation>
    <scope>NUCLEOTIDE SEQUENCE</scope>
    <source>
        <strain evidence="8">Tica-EPR-9o50.N</strain>
    </source>
</reference>
<dbReference type="AlphaFoldDB" id="A0A9J6ZUT9"/>
<dbReference type="GO" id="GO:0020037">
    <property type="term" value="F:heme binding"/>
    <property type="evidence" value="ECO:0007669"/>
    <property type="project" value="InterPro"/>
</dbReference>
<dbReference type="PANTHER" id="PTHR35008:SF4">
    <property type="entry name" value="BLL4482 PROTEIN"/>
    <property type="match status" value="1"/>
</dbReference>
<dbReference type="RefSeq" id="WP_081417720.1">
    <property type="nucleotide sequence ID" value="NZ_CP090569.1"/>
</dbReference>
<dbReference type="InterPro" id="IPR036909">
    <property type="entry name" value="Cyt_c-like_dom_sf"/>
</dbReference>
<evidence type="ECO:0000256" key="2">
    <source>
        <dbReference type="ARBA" id="ARBA00022617"/>
    </source>
</evidence>
<evidence type="ECO:0000313" key="9">
    <source>
        <dbReference type="Proteomes" id="UP001056649"/>
    </source>
</evidence>
<dbReference type="InterPro" id="IPR051459">
    <property type="entry name" value="Cytochrome_c-type_DH"/>
</dbReference>
<evidence type="ECO:0000256" key="1">
    <source>
        <dbReference type="ARBA" id="ARBA00022448"/>
    </source>
</evidence>
<feature type="domain" description="Cytochrome c" evidence="7">
    <location>
        <begin position="62"/>
        <end position="152"/>
    </location>
</feature>
<dbReference type="PANTHER" id="PTHR35008">
    <property type="entry name" value="BLL4482 PROTEIN-RELATED"/>
    <property type="match status" value="1"/>
</dbReference>
<protein>
    <submittedName>
        <fullName evidence="8">Cytochrome c</fullName>
    </submittedName>
</protein>
<gene>
    <name evidence="8" type="ORF">L0Y14_10475</name>
</gene>
<dbReference type="Proteomes" id="UP001056649">
    <property type="component" value="Chromosome"/>
</dbReference>
<dbReference type="EMBL" id="CP090569">
    <property type="protein sequence ID" value="USF86564.1"/>
    <property type="molecule type" value="Genomic_DNA"/>
</dbReference>
<keyword evidence="1" id="KW-0813">Transport</keyword>
<dbReference type="PROSITE" id="PS51257">
    <property type="entry name" value="PROKAR_LIPOPROTEIN"/>
    <property type="match status" value="1"/>
</dbReference>
<dbReference type="GO" id="GO:0005506">
    <property type="term" value="F:iron ion binding"/>
    <property type="evidence" value="ECO:0007669"/>
    <property type="project" value="InterPro"/>
</dbReference>
<dbReference type="Gene3D" id="1.10.760.10">
    <property type="entry name" value="Cytochrome c-like domain"/>
    <property type="match status" value="1"/>
</dbReference>
<dbReference type="InterPro" id="IPR009056">
    <property type="entry name" value="Cyt_c-like_dom"/>
</dbReference>
<name>A0A9J6ZUT9_9GAMM</name>
<sequence length="159" mass="17372">MLSLRVPYTLSLLLPAMAIIGCQHIGINDSNSIFVGRYTQYMRGNIPNQYADLINPLPASTENISDGKKLYQMQCQVCHGASGGGDGLAGKQLVPRPANLAFTRRLPVGTDAFFFWTLSEGGKPFGTAMPAFGERLSDKEIWQITHYINIGFTLDQGTS</sequence>
<proteinExistence type="predicted"/>
<keyword evidence="5 6" id="KW-0408">Iron</keyword>
<organism evidence="8 9">
    <name type="scientific">Candidatus Endoriftia persephonae</name>
    <dbReference type="NCBI Taxonomy" id="393765"/>
    <lineage>
        <taxon>Bacteria</taxon>
        <taxon>Pseudomonadati</taxon>
        <taxon>Pseudomonadota</taxon>
        <taxon>Gammaproteobacteria</taxon>
        <taxon>Chromatiales</taxon>
        <taxon>Sedimenticolaceae</taxon>
        <taxon>Candidatus Endoriftia</taxon>
    </lineage>
</organism>
<evidence type="ECO:0000256" key="4">
    <source>
        <dbReference type="ARBA" id="ARBA00022982"/>
    </source>
</evidence>
<dbReference type="GO" id="GO:0009055">
    <property type="term" value="F:electron transfer activity"/>
    <property type="evidence" value="ECO:0007669"/>
    <property type="project" value="InterPro"/>
</dbReference>
<evidence type="ECO:0000259" key="7">
    <source>
        <dbReference type="PROSITE" id="PS51007"/>
    </source>
</evidence>